<feature type="signal peptide" evidence="1">
    <location>
        <begin position="1"/>
        <end position="18"/>
    </location>
</feature>
<evidence type="ECO:0000313" key="2">
    <source>
        <dbReference type="Proteomes" id="UP000036681"/>
    </source>
</evidence>
<evidence type="ECO:0000313" key="3">
    <source>
        <dbReference type="WBParaSite" id="ALUE_0002343201-mRNA-1"/>
    </source>
</evidence>
<dbReference type="WBParaSite" id="ALUE_0002343201-mRNA-1">
    <property type="protein sequence ID" value="ALUE_0002343201-mRNA-1"/>
    <property type="gene ID" value="ALUE_0002343201"/>
</dbReference>
<organism evidence="2 3">
    <name type="scientific">Ascaris lumbricoides</name>
    <name type="common">Giant roundworm</name>
    <dbReference type="NCBI Taxonomy" id="6252"/>
    <lineage>
        <taxon>Eukaryota</taxon>
        <taxon>Metazoa</taxon>
        <taxon>Ecdysozoa</taxon>
        <taxon>Nematoda</taxon>
        <taxon>Chromadorea</taxon>
        <taxon>Rhabditida</taxon>
        <taxon>Spirurina</taxon>
        <taxon>Ascaridomorpha</taxon>
        <taxon>Ascaridoidea</taxon>
        <taxon>Ascarididae</taxon>
        <taxon>Ascaris</taxon>
    </lineage>
</organism>
<dbReference type="Proteomes" id="UP000036681">
    <property type="component" value="Unplaced"/>
</dbReference>
<sequence length="48" mass="5713">MESLFSLIRLLARVPSLASIIVVWNNAHMNPPPSLKIYYYYYFEFLQC</sequence>
<protein>
    <submittedName>
        <fullName evidence="3">Uncharacterized protein</fullName>
    </submittedName>
</protein>
<keyword evidence="1" id="KW-0732">Signal</keyword>
<dbReference type="Gene3D" id="3.90.550.10">
    <property type="entry name" value="Spore Coat Polysaccharide Biosynthesis Protein SpsA, Chain A"/>
    <property type="match status" value="1"/>
</dbReference>
<dbReference type="AlphaFoldDB" id="A0A0M3IXF4"/>
<reference evidence="3" key="1">
    <citation type="submission" date="2017-02" db="UniProtKB">
        <authorList>
            <consortium name="WormBaseParasite"/>
        </authorList>
    </citation>
    <scope>IDENTIFICATION</scope>
</reference>
<name>A0A0M3IXF4_ASCLU</name>
<proteinExistence type="predicted"/>
<dbReference type="InterPro" id="IPR029044">
    <property type="entry name" value="Nucleotide-diphossugar_trans"/>
</dbReference>
<feature type="chain" id="PRO_5005657312" evidence="1">
    <location>
        <begin position="19"/>
        <end position="48"/>
    </location>
</feature>
<accession>A0A0M3IXF4</accession>
<keyword evidence="2" id="KW-1185">Reference proteome</keyword>
<evidence type="ECO:0000256" key="1">
    <source>
        <dbReference type="SAM" id="SignalP"/>
    </source>
</evidence>